<proteinExistence type="predicted"/>
<reference evidence="2 3" key="1">
    <citation type="journal article" date="2019" name="Microbiol. Resour. Announc.">
        <title>Complete Genome Sequence of Halomonas sulfidaeris Strain Esulfide1 Isolated from a Metal Sulfide Rock at a Depth of 2,200 Meters, Obtained Using Nanopore Sequencing.</title>
        <authorList>
            <person name="Saito M."/>
            <person name="Nishigata A."/>
            <person name="Galipon J."/>
            <person name="Arakawa K."/>
        </authorList>
    </citation>
    <scope>NUCLEOTIDE SEQUENCE [LARGE SCALE GENOMIC DNA]</scope>
    <source>
        <strain evidence="2 3">ATCC BAA-803</strain>
    </source>
</reference>
<name>A0A455UAW0_9GAMM</name>
<organism evidence="2 3">
    <name type="scientific">Vreelandella sulfidaeris</name>
    <dbReference type="NCBI Taxonomy" id="115553"/>
    <lineage>
        <taxon>Bacteria</taxon>
        <taxon>Pseudomonadati</taxon>
        <taxon>Pseudomonadota</taxon>
        <taxon>Gammaproteobacteria</taxon>
        <taxon>Oceanospirillales</taxon>
        <taxon>Halomonadaceae</taxon>
        <taxon>Vreelandella</taxon>
    </lineage>
</organism>
<dbReference type="AlphaFoldDB" id="A0A455UAW0"/>
<evidence type="ECO:0000256" key="1">
    <source>
        <dbReference type="SAM" id="MobiDB-lite"/>
    </source>
</evidence>
<accession>A0A455UAW0</accession>
<dbReference type="Proteomes" id="UP000320231">
    <property type="component" value="Chromosome"/>
</dbReference>
<gene>
    <name evidence="2" type="ORF">HSBAA_29850</name>
</gene>
<dbReference type="KEGG" id="hsr:HSBAA_29850"/>
<dbReference type="EMBL" id="AP019514">
    <property type="protein sequence ID" value="BBI61679.1"/>
    <property type="molecule type" value="Genomic_DNA"/>
</dbReference>
<evidence type="ECO:0000313" key="3">
    <source>
        <dbReference type="Proteomes" id="UP000320231"/>
    </source>
</evidence>
<feature type="region of interest" description="Disordered" evidence="1">
    <location>
        <begin position="104"/>
        <end position="123"/>
    </location>
</feature>
<feature type="compositionally biased region" description="Basic and acidic residues" evidence="1">
    <location>
        <begin position="104"/>
        <end position="116"/>
    </location>
</feature>
<evidence type="ECO:0000313" key="2">
    <source>
        <dbReference type="EMBL" id="BBI61679.1"/>
    </source>
</evidence>
<sequence length="123" mass="13171">MKVRIVEPSLTTYTGLLYQINFTNGVSDRELTSQEVSMIGAAMRVVSLEGNQVGAAVDHINAKNMTVARATVQNDAFAESVSKGTESVVAKTATKPIPTERYTHDQLADIADKEGNRGSATGR</sequence>
<protein>
    <submittedName>
        <fullName evidence="2">Uncharacterized protein</fullName>
    </submittedName>
</protein>